<comment type="subcellular location">
    <subcellularLocation>
        <location evidence="1">Cell membrane</location>
        <topology evidence="1">Multi-pass membrane protein</topology>
    </subcellularLocation>
</comment>
<accession>M3XHV7</accession>
<dbReference type="Ensembl" id="ENSLACT00000025979.1">
    <property type="protein sequence ID" value="ENSLACP00000022313.1"/>
    <property type="gene ID" value="ENSLACG00000022146.1"/>
</dbReference>
<dbReference type="OrthoDB" id="6076970at2759"/>
<dbReference type="Pfam" id="PF00001">
    <property type="entry name" value="7tm_1"/>
    <property type="match status" value="1"/>
</dbReference>
<protein>
    <submittedName>
        <fullName evidence="15">C3a anaphylatoxin chemotactic receptor</fullName>
    </submittedName>
</protein>
<evidence type="ECO:0000256" key="13">
    <source>
        <dbReference type="SAM" id="Phobius"/>
    </source>
</evidence>
<feature type="transmembrane region" description="Helical" evidence="13">
    <location>
        <begin position="205"/>
        <end position="230"/>
    </location>
</feature>
<dbReference type="KEGG" id="lcm:102358699"/>
<evidence type="ECO:0000256" key="3">
    <source>
        <dbReference type="ARBA" id="ARBA00022500"/>
    </source>
</evidence>
<proteinExistence type="inferred from homology"/>
<comment type="similarity">
    <text evidence="11">Belongs to the chemokine-like receptor (CMKLR) family.</text>
</comment>
<dbReference type="GO" id="GO:0004878">
    <property type="term" value="F:complement component C5a receptor activity"/>
    <property type="evidence" value="ECO:0007669"/>
    <property type="project" value="TreeGrafter"/>
</dbReference>
<dbReference type="HOGENOM" id="CLU_009579_8_0_1"/>
<feature type="domain" description="G-protein coupled receptors family 1 profile" evidence="14">
    <location>
        <begin position="55"/>
        <end position="301"/>
    </location>
</feature>
<dbReference type="Bgee" id="ENSLACG00000022146">
    <property type="expression patterns" value="Expressed in pelvic fin"/>
</dbReference>
<keyword evidence="9 12" id="KW-0675">Receptor</keyword>
<evidence type="ECO:0000256" key="4">
    <source>
        <dbReference type="ARBA" id="ARBA00022692"/>
    </source>
</evidence>
<evidence type="ECO:0000259" key="14">
    <source>
        <dbReference type="PROSITE" id="PS50262"/>
    </source>
</evidence>
<gene>
    <name evidence="15" type="primary">LOC102358699</name>
</gene>
<evidence type="ECO:0000313" key="15">
    <source>
        <dbReference type="Ensembl" id="ENSLACP00000022313.1"/>
    </source>
</evidence>
<dbReference type="GO" id="GO:0006935">
    <property type="term" value="P:chemotaxis"/>
    <property type="evidence" value="ECO:0007669"/>
    <property type="project" value="UniProtKB-KW"/>
</dbReference>
<comment type="similarity">
    <text evidence="12">Belongs to the G-protein coupled receptor 1 family.</text>
</comment>
<dbReference type="GeneTree" id="ENSGT01140000282544"/>
<dbReference type="AlphaFoldDB" id="M3XHV7"/>
<feature type="transmembrane region" description="Helical" evidence="13">
    <location>
        <begin position="152"/>
        <end position="176"/>
    </location>
</feature>
<feature type="transmembrane region" description="Helical" evidence="13">
    <location>
        <begin position="242"/>
        <end position="269"/>
    </location>
</feature>
<evidence type="ECO:0000256" key="1">
    <source>
        <dbReference type="ARBA" id="ARBA00004651"/>
    </source>
</evidence>
<keyword evidence="10 12" id="KW-0807">Transducer</keyword>
<reference evidence="15" key="3">
    <citation type="submission" date="2025-09" db="UniProtKB">
        <authorList>
            <consortium name="Ensembl"/>
        </authorList>
    </citation>
    <scope>IDENTIFICATION</scope>
</reference>
<evidence type="ECO:0000256" key="2">
    <source>
        <dbReference type="ARBA" id="ARBA00022475"/>
    </source>
</evidence>
<dbReference type="PROSITE" id="PS50262">
    <property type="entry name" value="G_PROTEIN_RECEP_F1_2"/>
    <property type="match status" value="1"/>
</dbReference>
<evidence type="ECO:0000256" key="10">
    <source>
        <dbReference type="ARBA" id="ARBA00023224"/>
    </source>
</evidence>
<evidence type="ECO:0000256" key="9">
    <source>
        <dbReference type="ARBA" id="ARBA00023170"/>
    </source>
</evidence>
<dbReference type="GO" id="GO:0005886">
    <property type="term" value="C:plasma membrane"/>
    <property type="evidence" value="ECO:0007669"/>
    <property type="project" value="UniProtKB-SubCell"/>
</dbReference>
<dbReference type="PANTHER" id="PTHR24225:SF29">
    <property type="entry name" value="C5A ANAPHYLATOXIN CHEMOTACTIC RECEPTOR 1"/>
    <property type="match status" value="1"/>
</dbReference>
<feature type="transmembrane region" description="Helical" evidence="13">
    <location>
        <begin position="75"/>
        <end position="98"/>
    </location>
</feature>
<dbReference type="GeneID" id="102358699"/>
<dbReference type="PRINTS" id="PR00526">
    <property type="entry name" value="FMETLEUPHER"/>
</dbReference>
<organism evidence="15 16">
    <name type="scientific">Latimeria chalumnae</name>
    <name type="common">Coelacanth</name>
    <dbReference type="NCBI Taxonomy" id="7897"/>
    <lineage>
        <taxon>Eukaryota</taxon>
        <taxon>Metazoa</taxon>
        <taxon>Chordata</taxon>
        <taxon>Craniata</taxon>
        <taxon>Vertebrata</taxon>
        <taxon>Euteleostomi</taxon>
        <taxon>Coelacanthiformes</taxon>
        <taxon>Coelacanthidae</taxon>
        <taxon>Latimeria</taxon>
    </lineage>
</organism>
<evidence type="ECO:0000256" key="12">
    <source>
        <dbReference type="RuleBase" id="RU000688"/>
    </source>
</evidence>
<reference evidence="16" key="1">
    <citation type="submission" date="2011-08" db="EMBL/GenBank/DDBJ databases">
        <title>The draft genome of Latimeria chalumnae.</title>
        <authorList>
            <person name="Di Palma F."/>
            <person name="Alfoldi J."/>
            <person name="Johnson J."/>
            <person name="Berlin A."/>
            <person name="Gnerre S."/>
            <person name="Jaffe D."/>
            <person name="MacCallum I."/>
            <person name="Young S."/>
            <person name="Walker B.J."/>
            <person name="Lander E."/>
            <person name="Lindblad-Toh K."/>
        </authorList>
    </citation>
    <scope>NUCLEOTIDE SEQUENCE [LARGE SCALE GENOMIC DNA]</scope>
    <source>
        <strain evidence="16">Wild caught</strain>
    </source>
</reference>
<evidence type="ECO:0000256" key="11">
    <source>
        <dbReference type="ARBA" id="ARBA00025736"/>
    </source>
</evidence>
<keyword evidence="6 12" id="KW-0297">G-protein coupled receptor</keyword>
<dbReference type="InterPro" id="IPR017452">
    <property type="entry name" value="GPCR_Rhodpsn_7TM"/>
</dbReference>
<dbReference type="OMA" id="DYREANW"/>
<dbReference type="EMBL" id="AFYH01153325">
    <property type="status" value="NOT_ANNOTATED_CDS"/>
    <property type="molecule type" value="Genomic_DNA"/>
</dbReference>
<dbReference type="InterPro" id="IPR000276">
    <property type="entry name" value="GPCR_Rhodpsn"/>
</dbReference>
<feature type="transmembrane region" description="Helical" evidence="13">
    <location>
        <begin position="281"/>
        <end position="304"/>
    </location>
</feature>
<sequence length="355" mass="40118">MAAETLPQTDYVYDYREANWMNSTMELYDYEDAHGPVTVVSTVLYSIIFLLGIPGNAVVIWCGGLKMKKTVSSVWFVNLAVVNFLCCLTLPFMITYTALQFYWPFGHFFCKLIPSVTFINMFVSVFTLTTISIDRCLLVVKPAWYLNKRTVCMASVFCLIIWILATIMSLPGFILLGSTPNSEHVGCHHVGEPAYIRTFYIVSSITWATVGILIPFLVILTCCIIISLNVKGCDIVKFNRNFKVILSAIMAYFISWLPCHIIEILLALSDLDNLPEEIFNFFYPFVLILSFSNSCVNPILYVCLGQNFKGTLRWSMRHVLENAFGEKSMMSTSHSWQRLSIERDVASSSSVNASG</sequence>
<dbReference type="STRING" id="7897.ENSLACP00000022313"/>
<evidence type="ECO:0000256" key="7">
    <source>
        <dbReference type="ARBA" id="ARBA00023136"/>
    </source>
</evidence>
<keyword evidence="7 13" id="KW-0472">Membrane</keyword>
<dbReference type="RefSeq" id="XP_006004722.1">
    <property type="nucleotide sequence ID" value="XM_006004660.3"/>
</dbReference>
<keyword evidence="4 12" id="KW-0812">Transmembrane</keyword>
<dbReference type="PROSITE" id="PS00237">
    <property type="entry name" value="G_PROTEIN_RECEP_F1_1"/>
    <property type="match status" value="1"/>
</dbReference>
<dbReference type="SUPFAM" id="SSF81321">
    <property type="entry name" value="Family A G protein-coupled receptor-like"/>
    <property type="match status" value="1"/>
</dbReference>
<dbReference type="Proteomes" id="UP000008672">
    <property type="component" value="Unassembled WGS sequence"/>
</dbReference>
<feature type="transmembrane region" description="Helical" evidence="13">
    <location>
        <begin position="118"/>
        <end position="140"/>
    </location>
</feature>
<evidence type="ECO:0000256" key="6">
    <source>
        <dbReference type="ARBA" id="ARBA00023040"/>
    </source>
</evidence>
<dbReference type="GO" id="GO:0004930">
    <property type="term" value="F:G protein-coupled receptor activity"/>
    <property type="evidence" value="ECO:0007669"/>
    <property type="project" value="UniProtKB-KW"/>
</dbReference>
<feature type="transmembrane region" description="Helical" evidence="13">
    <location>
        <begin position="43"/>
        <end position="63"/>
    </location>
</feature>
<keyword evidence="3" id="KW-0145">Chemotaxis</keyword>
<dbReference type="GO" id="GO:0007200">
    <property type="term" value="P:phospholipase C-activating G protein-coupled receptor signaling pathway"/>
    <property type="evidence" value="ECO:0007669"/>
    <property type="project" value="TreeGrafter"/>
</dbReference>
<reference evidence="15" key="2">
    <citation type="submission" date="2025-08" db="UniProtKB">
        <authorList>
            <consortium name="Ensembl"/>
        </authorList>
    </citation>
    <scope>IDENTIFICATION</scope>
</reference>
<dbReference type="PANTHER" id="PTHR24225">
    <property type="entry name" value="CHEMOTACTIC RECEPTOR"/>
    <property type="match status" value="1"/>
</dbReference>
<evidence type="ECO:0000256" key="8">
    <source>
        <dbReference type="ARBA" id="ARBA00023157"/>
    </source>
</evidence>
<keyword evidence="16" id="KW-1185">Reference proteome</keyword>
<name>M3XHV7_LATCH</name>
<dbReference type="FunCoup" id="M3XHV7">
    <property type="interactions" value="389"/>
</dbReference>
<dbReference type="Gene3D" id="1.20.1070.10">
    <property type="entry name" value="Rhodopsin 7-helix transmembrane proteins"/>
    <property type="match status" value="1"/>
</dbReference>
<keyword evidence="8" id="KW-1015">Disulfide bond</keyword>
<evidence type="ECO:0000256" key="5">
    <source>
        <dbReference type="ARBA" id="ARBA00022989"/>
    </source>
</evidence>
<keyword evidence="2" id="KW-1003">Cell membrane</keyword>
<evidence type="ECO:0000313" key="16">
    <source>
        <dbReference type="Proteomes" id="UP000008672"/>
    </source>
</evidence>
<dbReference type="InterPro" id="IPR000826">
    <property type="entry name" value="Formyl_rcpt-rel"/>
</dbReference>
<dbReference type="eggNOG" id="KOG3656">
    <property type="taxonomic scope" value="Eukaryota"/>
</dbReference>
<dbReference type="PRINTS" id="PR00237">
    <property type="entry name" value="GPCRRHODOPSN"/>
</dbReference>
<dbReference type="GO" id="GO:0006954">
    <property type="term" value="P:inflammatory response"/>
    <property type="evidence" value="ECO:0007669"/>
    <property type="project" value="TreeGrafter"/>
</dbReference>
<keyword evidence="5 13" id="KW-1133">Transmembrane helix</keyword>
<dbReference type="InParanoid" id="M3XHV7"/>
<dbReference type="GO" id="GO:0007204">
    <property type="term" value="P:positive regulation of cytosolic calcium ion concentration"/>
    <property type="evidence" value="ECO:0007669"/>
    <property type="project" value="TreeGrafter"/>
</dbReference>